<keyword evidence="5" id="KW-1185">Reference proteome</keyword>
<dbReference type="RefSeq" id="WP_259627858.1">
    <property type="nucleotide sequence ID" value="NZ_JANYMP010000023.1"/>
</dbReference>
<dbReference type="InterPro" id="IPR003719">
    <property type="entry name" value="Phenazine_PhzF-like"/>
</dbReference>
<dbReference type="GO" id="GO:0005737">
    <property type="term" value="C:cytoplasm"/>
    <property type="evidence" value="ECO:0007669"/>
    <property type="project" value="TreeGrafter"/>
</dbReference>
<dbReference type="SUPFAM" id="SSF54506">
    <property type="entry name" value="Diaminopimelate epimerase-like"/>
    <property type="match status" value="1"/>
</dbReference>
<evidence type="ECO:0000313" key="5">
    <source>
        <dbReference type="Proteomes" id="UP001141259"/>
    </source>
</evidence>
<dbReference type="Gene3D" id="3.10.310.10">
    <property type="entry name" value="Diaminopimelate Epimerase, Chain A, domain 1"/>
    <property type="match status" value="2"/>
</dbReference>
<comment type="caution">
    <text evidence="4">The sequence shown here is derived from an EMBL/GenBank/DDBJ whole genome shotgun (WGS) entry which is preliminary data.</text>
</comment>
<dbReference type="GO" id="GO:0016853">
    <property type="term" value="F:isomerase activity"/>
    <property type="evidence" value="ECO:0007669"/>
    <property type="project" value="UniProtKB-KW"/>
</dbReference>
<dbReference type="AlphaFoldDB" id="A0A9X2VT61"/>
<dbReference type="PIRSF" id="PIRSF016184">
    <property type="entry name" value="PhzC_PhzF"/>
    <property type="match status" value="1"/>
</dbReference>
<protein>
    <submittedName>
        <fullName evidence="4">PhzF family phenazine biosynthesis protein</fullName>
    </submittedName>
</protein>
<dbReference type="Pfam" id="PF02567">
    <property type="entry name" value="PhzC-PhzF"/>
    <property type="match status" value="1"/>
</dbReference>
<feature type="active site" evidence="3">
    <location>
        <position position="44"/>
    </location>
</feature>
<organism evidence="4 5">
    <name type="scientific">Umezawaea endophytica</name>
    <dbReference type="NCBI Taxonomy" id="1654476"/>
    <lineage>
        <taxon>Bacteria</taxon>
        <taxon>Bacillati</taxon>
        <taxon>Actinomycetota</taxon>
        <taxon>Actinomycetes</taxon>
        <taxon>Pseudonocardiales</taxon>
        <taxon>Pseudonocardiaceae</taxon>
        <taxon>Umezawaea</taxon>
    </lineage>
</organism>
<sequence>MEIFVVDAFTDRPFSGNPAGVVLLPEPADPAWMQSVAAEMKHAETAFVEVGGADPLPLRWFTPTTEVDLCGHATLATAHVLGGSAVFSTRSGFLTCKAGPDGWVEMDFPADPPVPVEATPLLRAALPGVTVKAVAQGVSDVLVEVGSAEEVRSLRPDLVLLADVPGRGVVVTARGDRPDVDVVSRCFYPSFGVPEDPVTGSAHCTLAAWWAPRLGRVSLLGEQASPRGGRVQMTLRDDRVGLAGQGVTVLRGELTV</sequence>
<dbReference type="NCBIfam" id="TIGR00654">
    <property type="entry name" value="PhzF_family"/>
    <property type="match status" value="1"/>
</dbReference>
<reference evidence="4" key="1">
    <citation type="submission" date="2022-08" db="EMBL/GenBank/DDBJ databases">
        <authorList>
            <person name="Tistechok S."/>
            <person name="Samborskyy M."/>
            <person name="Roman I."/>
        </authorList>
    </citation>
    <scope>NUCLEOTIDE SEQUENCE</scope>
    <source>
        <strain evidence="4">DSM 103496</strain>
    </source>
</reference>
<evidence type="ECO:0000256" key="1">
    <source>
        <dbReference type="ARBA" id="ARBA00008270"/>
    </source>
</evidence>
<gene>
    <name evidence="4" type="ORF">NZH93_36585</name>
</gene>
<dbReference type="EMBL" id="JANYMP010000023">
    <property type="protein sequence ID" value="MCS7482395.1"/>
    <property type="molecule type" value="Genomic_DNA"/>
</dbReference>
<proteinExistence type="inferred from homology"/>
<evidence type="ECO:0000313" key="4">
    <source>
        <dbReference type="EMBL" id="MCS7482395.1"/>
    </source>
</evidence>
<name>A0A9X2VT61_9PSEU</name>
<dbReference type="PANTHER" id="PTHR13774:SF17">
    <property type="entry name" value="PHENAZINE BIOSYNTHESIS-LIKE DOMAIN-CONTAINING PROTEIN"/>
    <property type="match status" value="1"/>
</dbReference>
<dbReference type="Proteomes" id="UP001141259">
    <property type="component" value="Unassembled WGS sequence"/>
</dbReference>
<evidence type="ECO:0000256" key="2">
    <source>
        <dbReference type="ARBA" id="ARBA00023235"/>
    </source>
</evidence>
<dbReference type="PANTHER" id="PTHR13774">
    <property type="entry name" value="PHENAZINE BIOSYNTHESIS PROTEIN"/>
    <property type="match status" value="1"/>
</dbReference>
<evidence type="ECO:0000256" key="3">
    <source>
        <dbReference type="PIRSR" id="PIRSR016184-1"/>
    </source>
</evidence>
<accession>A0A9X2VT61</accession>
<keyword evidence="2" id="KW-0413">Isomerase</keyword>
<comment type="similarity">
    <text evidence="1">Belongs to the PhzF family.</text>
</comment>